<dbReference type="EC" id="1.3.99.-" evidence="14 15"/>
<dbReference type="GO" id="GO:0046872">
    <property type="term" value="F:metal ion binding"/>
    <property type="evidence" value="ECO:0007669"/>
    <property type="project" value="UniProtKB-UniRule"/>
</dbReference>
<feature type="transmembrane region" description="Helical" evidence="14">
    <location>
        <begin position="6"/>
        <end position="29"/>
    </location>
</feature>
<dbReference type="NCBIfam" id="TIGR00701">
    <property type="entry name" value="protoporphyrinogen oxidase HemJ"/>
    <property type="match status" value="1"/>
</dbReference>
<evidence type="ECO:0000256" key="1">
    <source>
        <dbReference type="ARBA" id="ARBA00004651"/>
    </source>
</evidence>
<dbReference type="RefSeq" id="WP_115591257.1">
    <property type="nucleotide sequence ID" value="NZ_QRHA01000001.1"/>
</dbReference>
<evidence type="ECO:0000256" key="8">
    <source>
        <dbReference type="ARBA" id="ARBA00022723"/>
    </source>
</evidence>
<dbReference type="GO" id="GO:0070818">
    <property type="term" value="F:protoporphyrinogen oxidase activity"/>
    <property type="evidence" value="ECO:0007669"/>
    <property type="project" value="UniProtKB-UniRule"/>
</dbReference>
<comment type="catalytic activity">
    <reaction evidence="13 14 15">
        <text>protoporphyrinogen IX + 3 A = protoporphyrin IX + 3 AH2</text>
        <dbReference type="Rhea" id="RHEA:62000"/>
        <dbReference type="ChEBI" id="CHEBI:13193"/>
        <dbReference type="ChEBI" id="CHEBI:17499"/>
        <dbReference type="ChEBI" id="CHEBI:57306"/>
        <dbReference type="ChEBI" id="CHEBI:57307"/>
    </reaction>
</comment>
<feature type="transmembrane region" description="Helical" evidence="14">
    <location>
        <begin position="82"/>
        <end position="101"/>
    </location>
</feature>
<evidence type="ECO:0000256" key="2">
    <source>
        <dbReference type="ARBA" id="ARBA00005073"/>
    </source>
</evidence>
<feature type="transmembrane region" description="Helical" evidence="14">
    <location>
        <begin position="50"/>
        <end position="70"/>
    </location>
</feature>
<comment type="subcellular location">
    <subcellularLocation>
        <location evidence="1 14">Cell membrane</location>
        <topology evidence="1 14">Multi-pass membrane protein</topology>
    </subcellularLocation>
</comment>
<dbReference type="PIRSF" id="PIRSF004638">
    <property type="entry name" value="UCP004638"/>
    <property type="match status" value="1"/>
</dbReference>
<dbReference type="UniPathway" id="UPA00251">
    <property type="reaction ID" value="UER00324"/>
</dbReference>
<keyword evidence="9 14" id="KW-1133">Transmembrane helix</keyword>
<protein>
    <recommendedName>
        <fullName evidence="4 14">Protoporphyrinogen IX oxidase</fullName>
        <shortName evidence="14">PPO</shortName>
        <ecNumber evidence="14 15">1.3.99.-</ecNumber>
    </recommendedName>
</protein>
<evidence type="ECO:0000256" key="9">
    <source>
        <dbReference type="ARBA" id="ARBA00022989"/>
    </source>
</evidence>
<evidence type="ECO:0000256" key="14">
    <source>
        <dbReference type="HAMAP-Rule" id="MF_02239"/>
    </source>
</evidence>
<gene>
    <name evidence="16" type="primary">hemJ</name>
    <name evidence="16" type="ORF">DXV75_00405</name>
</gene>
<feature type="transmembrane region" description="Helical" evidence="14">
    <location>
        <begin position="121"/>
        <end position="139"/>
    </location>
</feature>
<dbReference type="Pfam" id="PF03653">
    <property type="entry name" value="UPF0093"/>
    <property type="match status" value="1"/>
</dbReference>
<evidence type="ECO:0000256" key="5">
    <source>
        <dbReference type="ARBA" id="ARBA00022475"/>
    </source>
</evidence>
<dbReference type="InterPro" id="IPR005265">
    <property type="entry name" value="HemJ-like"/>
</dbReference>
<dbReference type="PANTHER" id="PTHR40255:SF1">
    <property type="entry name" value="PROTOPORPHYRINOGEN IX OXIDASE"/>
    <property type="match status" value="1"/>
</dbReference>
<name>A0A3D8MEC5_9ALTE</name>
<dbReference type="GO" id="GO:0006782">
    <property type="term" value="P:protoporphyrinogen IX biosynthetic process"/>
    <property type="evidence" value="ECO:0007669"/>
    <property type="project" value="UniProtKB-UniRule"/>
</dbReference>
<reference evidence="17" key="1">
    <citation type="submission" date="2018-08" db="EMBL/GenBank/DDBJ databases">
        <authorList>
            <person name="Zhang J."/>
            <person name="Du Z.-J."/>
        </authorList>
    </citation>
    <scope>NUCLEOTIDE SEQUENCE [LARGE SCALE GENOMIC DNA]</scope>
    <source>
        <strain evidence="17">KCTC 52655</strain>
    </source>
</reference>
<evidence type="ECO:0000256" key="10">
    <source>
        <dbReference type="ARBA" id="ARBA00023002"/>
    </source>
</evidence>
<comment type="caution">
    <text evidence="16">The sequence shown here is derived from an EMBL/GenBank/DDBJ whole genome shotgun (WGS) entry which is preliminary data.</text>
</comment>
<dbReference type="GO" id="GO:0005886">
    <property type="term" value="C:plasma membrane"/>
    <property type="evidence" value="ECO:0007669"/>
    <property type="project" value="UniProtKB-SubCell"/>
</dbReference>
<organism evidence="16 17">
    <name type="scientific">Alteromonas aestuariivivens</name>
    <dbReference type="NCBI Taxonomy" id="1938339"/>
    <lineage>
        <taxon>Bacteria</taxon>
        <taxon>Pseudomonadati</taxon>
        <taxon>Pseudomonadota</taxon>
        <taxon>Gammaproteobacteria</taxon>
        <taxon>Alteromonadales</taxon>
        <taxon>Alteromonadaceae</taxon>
        <taxon>Alteromonas/Salinimonas group</taxon>
        <taxon>Alteromonas</taxon>
    </lineage>
</organism>
<feature type="binding site" description="axial binding residue" evidence="14">
    <location>
        <position position="10"/>
    </location>
    <ligand>
        <name>heme</name>
        <dbReference type="ChEBI" id="CHEBI:30413"/>
    </ligand>
    <ligandPart>
        <name>Fe</name>
        <dbReference type="ChEBI" id="CHEBI:18248"/>
    </ligandPart>
</feature>
<keyword evidence="8 14" id="KW-0479">Metal-binding</keyword>
<feature type="binding site" description="axial binding residue" evidence="14">
    <location>
        <position position="86"/>
    </location>
    <ligand>
        <name>heme</name>
        <dbReference type="ChEBI" id="CHEBI:30413"/>
    </ligand>
    <ligandPart>
        <name>Fe</name>
        <dbReference type="ChEBI" id="CHEBI:18248"/>
    </ligandPart>
</feature>
<sequence length="142" mass="17180">MSILWLKALHIFFMVAWMAGIFYLPRLFVYHAMSDNQEVKDQFKIMERRLWFFVTPFAFLTLIFGVALIWTYGLSWFKLSHWLHIKFIFLLAIYIYHFYLFKLMKQFANDDNRHSSRFYRFLNEAPVLVLLAIVVLAVVKPL</sequence>
<dbReference type="EMBL" id="QRHA01000001">
    <property type="protein sequence ID" value="RDV28966.1"/>
    <property type="molecule type" value="Genomic_DNA"/>
</dbReference>
<comment type="cofactor">
    <cofactor evidence="14 15">
        <name>heme b</name>
        <dbReference type="ChEBI" id="CHEBI:60344"/>
    </cofactor>
    <text evidence="14 15">Binds 1 heme b (iron(II)-protoporphyrin IX) group per subunit.</text>
</comment>
<evidence type="ECO:0000313" key="16">
    <source>
        <dbReference type="EMBL" id="RDV28966.1"/>
    </source>
</evidence>
<comment type="pathway">
    <text evidence="2 14 15">Porphyrin-containing compound metabolism; protoporphyrin-IX biosynthesis; protoporphyrin-IX from protoporphyrinogen-IX: step 1/1.</text>
</comment>
<dbReference type="AlphaFoldDB" id="A0A3D8MEC5"/>
<keyword evidence="6 14" id="KW-0349">Heme</keyword>
<dbReference type="Proteomes" id="UP000256561">
    <property type="component" value="Unassembled WGS sequence"/>
</dbReference>
<evidence type="ECO:0000256" key="6">
    <source>
        <dbReference type="ARBA" id="ARBA00022617"/>
    </source>
</evidence>
<accession>A0A3D8MEC5</accession>
<keyword evidence="12 14" id="KW-0472">Membrane</keyword>
<keyword evidence="11 14" id="KW-0408">Iron</keyword>
<evidence type="ECO:0000256" key="3">
    <source>
        <dbReference type="ARBA" id="ARBA00006501"/>
    </source>
</evidence>
<keyword evidence="7 14" id="KW-0812">Transmembrane</keyword>
<evidence type="ECO:0000256" key="11">
    <source>
        <dbReference type="ARBA" id="ARBA00023004"/>
    </source>
</evidence>
<keyword evidence="17" id="KW-1185">Reference proteome</keyword>
<dbReference type="PANTHER" id="PTHR40255">
    <property type="entry name" value="UPF0093 MEMBRANE PROTEIN SLR1790"/>
    <property type="match status" value="1"/>
</dbReference>
<dbReference type="OrthoDB" id="9800824at2"/>
<dbReference type="HAMAP" id="MF_02239">
    <property type="entry name" value="HemJ"/>
    <property type="match status" value="1"/>
</dbReference>
<comment type="similarity">
    <text evidence="3 14 15">Belongs to the HemJ family.</text>
</comment>
<evidence type="ECO:0000256" key="13">
    <source>
        <dbReference type="ARBA" id="ARBA00048390"/>
    </source>
</evidence>
<keyword evidence="10 14" id="KW-0560">Oxidoreductase</keyword>
<keyword evidence="5 14" id="KW-1003">Cell membrane</keyword>
<evidence type="ECO:0000256" key="15">
    <source>
        <dbReference type="PIRNR" id="PIRNR004638"/>
    </source>
</evidence>
<evidence type="ECO:0000313" key="17">
    <source>
        <dbReference type="Proteomes" id="UP000256561"/>
    </source>
</evidence>
<evidence type="ECO:0000256" key="7">
    <source>
        <dbReference type="ARBA" id="ARBA00022692"/>
    </source>
</evidence>
<evidence type="ECO:0000256" key="4">
    <source>
        <dbReference type="ARBA" id="ARBA00017504"/>
    </source>
</evidence>
<comment type="subunit">
    <text evidence="14">Homodimer.</text>
</comment>
<comment type="function">
    <text evidence="14 15">Catalyzes the oxidation of protoporphyrinogen IX to protoporphyrin IX.</text>
</comment>
<evidence type="ECO:0000256" key="12">
    <source>
        <dbReference type="ARBA" id="ARBA00023136"/>
    </source>
</evidence>
<proteinExistence type="inferred from homology"/>